<organism evidence="1 2">
    <name type="scientific">Rhizobium rhizogenes (strain K84 / ATCC BAA-868)</name>
    <name type="common">Agrobacterium radiobacter</name>
    <dbReference type="NCBI Taxonomy" id="311403"/>
    <lineage>
        <taxon>Bacteria</taxon>
        <taxon>Pseudomonadati</taxon>
        <taxon>Pseudomonadota</taxon>
        <taxon>Alphaproteobacteria</taxon>
        <taxon>Hyphomicrobiales</taxon>
        <taxon>Rhizobiaceae</taxon>
        <taxon>Rhizobium/Agrobacterium group</taxon>
        <taxon>Rhizobium</taxon>
    </lineage>
</organism>
<proteinExistence type="predicted"/>
<dbReference type="HOGENOM" id="CLU_2079747_0_0_5"/>
<evidence type="ECO:0000313" key="1">
    <source>
        <dbReference type="EMBL" id="ACM27555.1"/>
    </source>
</evidence>
<dbReference type="AlphaFoldDB" id="B9J9F3"/>
<dbReference type="eggNOG" id="ENOG503018J">
    <property type="taxonomic scope" value="Bacteria"/>
</dbReference>
<protein>
    <submittedName>
        <fullName evidence="1">Uncharacterized protein</fullName>
    </submittedName>
</protein>
<accession>B9J9F3</accession>
<reference evidence="1 2" key="1">
    <citation type="journal article" date="2009" name="J. Bacteriol.">
        <title>Genome sequences of three Agrobacterium biovars help elucidate the evolution of multichromosome genomes in bacteria.</title>
        <authorList>
            <person name="Slater S.C."/>
            <person name="Goldman B.S."/>
            <person name="Goodner B."/>
            <person name="Setubal J.C."/>
            <person name="Farrand S.K."/>
            <person name="Nester E.W."/>
            <person name="Burr T.J."/>
            <person name="Banta L."/>
            <person name="Dickerman A.W."/>
            <person name="Paulsen I."/>
            <person name="Otten L."/>
            <person name="Suen G."/>
            <person name="Welch R."/>
            <person name="Almeida N.F."/>
            <person name="Arnold F."/>
            <person name="Burton O.T."/>
            <person name="Du Z."/>
            <person name="Ewing A."/>
            <person name="Godsy E."/>
            <person name="Heisel S."/>
            <person name="Houmiel K.L."/>
            <person name="Jhaveri J."/>
            <person name="Lu J."/>
            <person name="Miller N.M."/>
            <person name="Norton S."/>
            <person name="Chen Q."/>
            <person name="Phoolcharoen W."/>
            <person name="Ohlin V."/>
            <person name="Ondrusek D."/>
            <person name="Pride N."/>
            <person name="Stricklin S.L."/>
            <person name="Sun J."/>
            <person name="Wheeler C."/>
            <person name="Wilson L."/>
            <person name="Zhu H."/>
            <person name="Wood D.W."/>
        </authorList>
    </citation>
    <scope>NUCLEOTIDE SEQUENCE [LARGE SCALE GENOMIC DNA]</scope>
    <source>
        <strain evidence="2">K84 / ATCC BAA-868</strain>
    </source>
</reference>
<gene>
    <name evidence="1" type="ordered locus">Arad_3653</name>
</gene>
<sequence length="117" mass="12888">MYSPPGYPHAMRPLHGAAAVNVRRILRSSQRQAQLSEFLNSLRGIDLSKVAFKQADLERVFKAAAKAGSIVQMDMKSLIVTVIPPMAEQPVDEYGNPLGVLSSANSARRGKEHWDED</sequence>
<evidence type="ECO:0000313" key="2">
    <source>
        <dbReference type="Proteomes" id="UP000001600"/>
    </source>
</evidence>
<dbReference type="STRING" id="311403.Arad_3653"/>
<dbReference type="KEGG" id="ara:Arad_3653"/>
<dbReference type="Proteomes" id="UP000001600">
    <property type="component" value="Chromosome 1"/>
</dbReference>
<name>B9J9F3_RHIR8</name>
<dbReference type="EMBL" id="CP000628">
    <property type="protein sequence ID" value="ACM27555.1"/>
    <property type="molecule type" value="Genomic_DNA"/>
</dbReference>